<name>A0A7S7M0Q6_9BACT</name>
<dbReference type="Gene3D" id="3.40.50.10860">
    <property type="entry name" value="Leucine Dehydrogenase, chain A, domain 1"/>
    <property type="match status" value="1"/>
</dbReference>
<dbReference type="AlphaFoldDB" id="A0A7S7M0Q6"/>
<dbReference type="RefSeq" id="WP_194366144.1">
    <property type="nucleotide sequence ID" value="NZ_CP054493.1"/>
</dbReference>
<evidence type="ECO:0000313" key="2">
    <source>
        <dbReference type="Proteomes" id="UP000593836"/>
    </source>
</evidence>
<dbReference type="GO" id="GO:0016491">
    <property type="term" value="F:oxidoreductase activity"/>
    <property type="evidence" value="ECO:0007669"/>
    <property type="project" value="UniProtKB-ARBA"/>
</dbReference>
<dbReference type="SUPFAM" id="SSF53223">
    <property type="entry name" value="Aminoacid dehydrogenase-like, N-terminal domain"/>
    <property type="match status" value="1"/>
</dbReference>
<dbReference type="InterPro" id="IPR046346">
    <property type="entry name" value="Aminoacid_DH-like_N_sf"/>
</dbReference>
<proteinExistence type="predicted"/>
<dbReference type="KEGG" id="smas:HUE87_09490"/>
<keyword evidence="2" id="KW-1185">Reference proteome</keyword>
<dbReference type="Proteomes" id="UP000593836">
    <property type="component" value="Chromosome"/>
</dbReference>
<gene>
    <name evidence="1" type="ORF">HUE87_09490</name>
</gene>
<reference evidence="1 2" key="1">
    <citation type="submission" date="2020-05" db="EMBL/GenBank/DDBJ databases">
        <title>Sulfurimonas marisnigri, sp. nov., and Sulfurimonas baltica, sp. nov., manganese oxide reducing chemolithoautotrophs of the class Epsilonproteobacteria isolated from the pelagic redoxclines of the Black and Baltic Seas and emended description of the genus Sulfurimonas.</title>
        <authorList>
            <person name="Henkel J.V."/>
            <person name="Laudan C."/>
            <person name="Werner J."/>
            <person name="Neu T."/>
            <person name="Plewe S."/>
            <person name="Sproer C."/>
            <person name="Bunk B."/>
            <person name="Schulz-Vogt H.N."/>
        </authorList>
    </citation>
    <scope>NUCLEOTIDE SEQUENCE [LARGE SCALE GENOMIC DNA]</scope>
    <source>
        <strain evidence="1 2">SoZ1</strain>
    </source>
</reference>
<organism evidence="1 2">
    <name type="scientific">Candidatus Sulfurimonas marisnigri</name>
    <dbReference type="NCBI Taxonomy" id="2740405"/>
    <lineage>
        <taxon>Bacteria</taxon>
        <taxon>Pseudomonadati</taxon>
        <taxon>Campylobacterota</taxon>
        <taxon>Epsilonproteobacteria</taxon>
        <taxon>Campylobacterales</taxon>
        <taxon>Sulfurimonadaceae</taxon>
        <taxon>Sulfurimonas</taxon>
    </lineage>
</organism>
<sequence>MMNDSNEISHQTKLYGFIGEFAGQSSISAKLNKVFKAKNKDAMMIPMNIREDDFYFTVSNMKKSHVNGTLISNEYVTNVVEILDESSDIVKHSGMCDMLIRDGEKLIGDILSINVLKEFLKNRDVKKIALIGINHYAKAFAFNTQGFEVSYFNDDLESLMSFTTDMEIVDADINRIADGMSVDFSKYDAVIDFSDIQNFEMVNNLSLINIDMKPKKQFSSLKARTHVLEDSYIGFDELLDEFSEAVFEYFKLKKHLDYDKPDMRF</sequence>
<accession>A0A7S7M0Q6</accession>
<dbReference type="EMBL" id="CP054493">
    <property type="protein sequence ID" value="QOY54109.1"/>
    <property type="molecule type" value="Genomic_DNA"/>
</dbReference>
<evidence type="ECO:0000313" key="1">
    <source>
        <dbReference type="EMBL" id="QOY54109.1"/>
    </source>
</evidence>
<evidence type="ECO:0008006" key="3">
    <source>
        <dbReference type="Google" id="ProtNLM"/>
    </source>
</evidence>
<protein>
    <recommendedName>
        <fullName evidence="3">Shikimate dehydrogenase substrate binding N-terminal domain-containing protein</fullName>
    </recommendedName>
</protein>